<dbReference type="Pfam" id="PF02153">
    <property type="entry name" value="PDH_N"/>
    <property type="match status" value="1"/>
</dbReference>
<reference evidence="5" key="1">
    <citation type="journal article" date="2019" name="Int. J. Syst. Evol. Microbiol.">
        <title>The Global Catalogue of Microorganisms (GCM) 10K type strain sequencing project: providing services to taxonomists for standard genome sequencing and annotation.</title>
        <authorList>
            <consortium name="The Broad Institute Genomics Platform"/>
            <consortium name="The Broad Institute Genome Sequencing Center for Infectious Disease"/>
            <person name="Wu L."/>
            <person name="Ma J."/>
        </authorList>
    </citation>
    <scope>NUCLEOTIDE SEQUENCE [LARGE SCALE GENOMIC DNA]</scope>
    <source>
        <strain evidence="5">NBRC 108565</strain>
    </source>
</reference>
<dbReference type="SUPFAM" id="SSF51735">
    <property type="entry name" value="NAD(P)-binding Rossmann-fold domains"/>
    <property type="match status" value="1"/>
</dbReference>
<name>A0ABM8FYT0_9CELL</name>
<dbReference type="PROSITE" id="PS51176">
    <property type="entry name" value="PDH_ADH"/>
    <property type="match status" value="1"/>
</dbReference>
<dbReference type="SUPFAM" id="SSF48179">
    <property type="entry name" value="6-phosphogluconate dehydrogenase C-terminal domain-like"/>
    <property type="match status" value="1"/>
</dbReference>
<dbReference type="InterPro" id="IPR046826">
    <property type="entry name" value="PDH_N"/>
</dbReference>
<keyword evidence="2" id="KW-0560">Oxidoreductase</keyword>
<dbReference type="InterPro" id="IPR008927">
    <property type="entry name" value="6-PGluconate_DH-like_C_sf"/>
</dbReference>
<feature type="domain" description="Prephenate/arogenate dehydrogenase" evidence="3">
    <location>
        <begin position="7"/>
        <end position="304"/>
    </location>
</feature>
<dbReference type="InterPro" id="IPR036291">
    <property type="entry name" value="NAD(P)-bd_dom_sf"/>
</dbReference>
<dbReference type="InterPro" id="IPR003099">
    <property type="entry name" value="Prephen_DH"/>
</dbReference>
<comment type="similarity">
    <text evidence="1">Belongs to the prephenate/arogenate dehydrogenase family.</text>
</comment>
<dbReference type="Proteomes" id="UP001321475">
    <property type="component" value="Chromosome"/>
</dbReference>
<dbReference type="Gene3D" id="3.40.50.720">
    <property type="entry name" value="NAD(P)-binding Rossmann-like Domain"/>
    <property type="match status" value="1"/>
</dbReference>
<sequence>MVGREARTVAVVGLGLVGGSVARRLVDQGLDVVGVDPSAATRTAAAAVGVRCAGSIGDLAVECGWSAGEVPDVVVVAVPLRAMAETARELASALGVGATRGGVVLTDVGSVKAPVREAFAAAGLAGSYVGAHPMAGTEQSGFAASSAQMLAGARWAVTVDPATDAQRLQTLLRLVTGPLGGSAVLLSDADHDRATALVSHVPHVLATELLRLVGRSPVRDVALGLAAGSFRDGTRVGRTDPRRTEAMVRDNANDVAPLLREVARDLAVLAGRLERGEDIAAVFDEPAPVRETLARGGDGGGDDVDAAGAAGAVGSAGHGDDWRARLLAEAAAGAVVVGVDADTGALRYA</sequence>
<dbReference type="Gene3D" id="1.10.3660.10">
    <property type="entry name" value="6-phosphogluconate dehydrogenase C-terminal like domain"/>
    <property type="match status" value="1"/>
</dbReference>
<dbReference type="InterPro" id="IPR050812">
    <property type="entry name" value="Preph/Arog_dehydrog"/>
</dbReference>
<dbReference type="EMBL" id="AP027729">
    <property type="protein sequence ID" value="BDZ40941.1"/>
    <property type="molecule type" value="Genomic_DNA"/>
</dbReference>
<gene>
    <name evidence="4" type="primary">tyrA</name>
    <name evidence="4" type="ORF">GCM10025865_02400</name>
</gene>
<organism evidence="4 5">
    <name type="scientific">Paraoerskovia sediminicola</name>
    <dbReference type="NCBI Taxonomy" id="1138587"/>
    <lineage>
        <taxon>Bacteria</taxon>
        <taxon>Bacillati</taxon>
        <taxon>Actinomycetota</taxon>
        <taxon>Actinomycetes</taxon>
        <taxon>Micrococcales</taxon>
        <taxon>Cellulomonadaceae</taxon>
        <taxon>Paraoerskovia</taxon>
    </lineage>
</organism>
<accession>A0ABM8FYT0</accession>
<protein>
    <submittedName>
        <fullName evidence="4">Prephenate dehydrogenase</fullName>
    </submittedName>
</protein>
<dbReference type="PANTHER" id="PTHR21363:SF0">
    <property type="entry name" value="PREPHENATE DEHYDROGENASE [NADP(+)]"/>
    <property type="match status" value="1"/>
</dbReference>
<evidence type="ECO:0000313" key="4">
    <source>
        <dbReference type="EMBL" id="BDZ40941.1"/>
    </source>
</evidence>
<keyword evidence="5" id="KW-1185">Reference proteome</keyword>
<evidence type="ECO:0000256" key="2">
    <source>
        <dbReference type="ARBA" id="ARBA00023002"/>
    </source>
</evidence>
<evidence type="ECO:0000256" key="1">
    <source>
        <dbReference type="ARBA" id="ARBA00007964"/>
    </source>
</evidence>
<proteinExistence type="inferred from homology"/>
<dbReference type="InterPro" id="IPR046825">
    <property type="entry name" value="PDH_C"/>
</dbReference>
<dbReference type="Pfam" id="PF20463">
    <property type="entry name" value="PDH_C"/>
    <property type="match status" value="1"/>
</dbReference>
<evidence type="ECO:0000259" key="3">
    <source>
        <dbReference type="PROSITE" id="PS51176"/>
    </source>
</evidence>
<dbReference type="PANTHER" id="PTHR21363">
    <property type="entry name" value="PREPHENATE DEHYDROGENASE"/>
    <property type="match status" value="1"/>
</dbReference>
<evidence type="ECO:0000313" key="5">
    <source>
        <dbReference type="Proteomes" id="UP001321475"/>
    </source>
</evidence>